<proteinExistence type="inferred from homology"/>
<dbReference type="InterPro" id="IPR000791">
    <property type="entry name" value="Gpr1/Fun34/SatP-like"/>
</dbReference>
<dbReference type="GO" id="GO:0005886">
    <property type="term" value="C:plasma membrane"/>
    <property type="evidence" value="ECO:0007669"/>
    <property type="project" value="TreeGrafter"/>
</dbReference>
<feature type="transmembrane region" description="Helical" evidence="6">
    <location>
        <begin position="182"/>
        <end position="204"/>
    </location>
</feature>
<dbReference type="GO" id="GO:0015123">
    <property type="term" value="F:acetate transmembrane transporter activity"/>
    <property type="evidence" value="ECO:0007669"/>
    <property type="project" value="TreeGrafter"/>
</dbReference>
<dbReference type="OrthoDB" id="3648309at2759"/>
<comment type="similarity">
    <text evidence="2">Belongs to the acetate uptake transporter (AceTr) (TC 2.A.96) family.</text>
</comment>
<evidence type="ECO:0000313" key="7">
    <source>
        <dbReference type="EMBL" id="RKP32645.1"/>
    </source>
</evidence>
<evidence type="ECO:0000256" key="5">
    <source>
        <dbReference type="ARBA" id="ARBA00023136"/>
    </source>
</evidence>
<evidence type="ECO:0000256" key="4">
    <source>
        <dbReference type="ARBA" id="ARBA00022989"/>
    </source>
</evidence>
<name>A0A4P9ZHZ7_9ASCO</name>
<dbReference type="PANTHER" id="PTHR31123">
    <property type="entry name" value="ACCUMULATION OF DYADS PROTEIN 2-RELATED"/>
    <property type="match status" value="1"/>
</dbReference>
<dbReference type="InterPro" id="IPR051633">
    <property type="entry name" value="AceTr"/>
</dbReference>
<dbReference type="Proteomes" id="UP000268321">
    <property type="component" value="Unassembled WGS sequence"/>
</dbReference>
<evidence type="ECO:0000256" key="3">
    <source>
        <dbReference type="ARBA" id="ARBA00022692"/>
    </source>
</evidence>
<keyword evidence="5 6" id="KW-0472">Membrane</keyword>
<feature type="transmembrane region" description="Helical" evidence="6">
    <location>
        <begin position="64"/>
        <end position="85"/>
    </location>
</feature>
<reference evidence="8" key="1">
    <citation type="journal article" date="2018" name="Nat. Microbiol.">
        <title>Leveraging single-cell genomics to expand the fungal tree of life.</title>
        <authorList>
            <person name="Ahrendt S.R."/>
            <person name="Quandt C.A."/>
            <person name="Ciobanu D."/>
            <person name="Clum A."/>
            <person name="Salamov A."/>
            <person name="Andreopoulos B."/>
            <person name="Cheng J.F."/>
            <person name="Woyke T."/>
            <person name="Pelin A."/>
            <person name="Henrissat B."/>
            <person name="Reynolds N.K."/>
            <person name="Benny G.L."/>
            <person name="Smith M.E."/>
            <person name="James T.Y."/>
            <person name="Grigoriev I.V."/>
        </authorList>
    </citation>
    <scope>NUCLEOTIDE SEQUENCE [LARGE SCALE GENOMIC DNA]</scope>
    <source>
        <strain evidence="8">Baker2002</strain>
    </source>
</reference>
<gene>
    <name evidence="7" type="ORF">METBISCDRAFT_11888</name>
</gene>
<dbReference type="AlphaFoldDB" id="A0A4P9ZHZ7"/>
<dbReference type="EMBL" id="ML004430">
    <property type="protein sequence ID" value="RKP32645.1"/>
    <property type="molecule type" value="Genomic_DNA"/>
</dbReference>
<feature type="transmembrane region" description="Helical" evidence="6">
    <location>
        <begin position="155"/>
        <end position="176"/>
    </location>
</feature>
<dbReference type="Pfam" id="PF01184">
    <property type="entry name" value="Gpr1_Fun34_YaaH"/>
    <property type="match status" value="1"/>
</dbReference>
<keyword evidence="3 6" id="KW-0812">Transmembrane</keyword>
<sequence>MQTRETDRYRAIPASSVRVSGETNEIVFLGDERCPTCELKRASSGKVCNKSVPKQTFQFGNPGPLGLCAFAITTFISSMITAQVLNLQNPRIVIGPACFYGGAAQFIAGIWEFFLGNTFGLLVMTLYGSFWLSYAAIFIDAFGIAAAYEGDEDQYHTGIAFFSLAWLLFSLMLLILTLKSTAAVVALFVSINLTLILLTVGSFLRSTGVSRASGISGMISSAIALYNAWTGLATPQNSYWAVTPKHN</sequence>
<dbReference type="PANTHER" id="PTHR31123:SF1">
    <property type="entry name" value="ACCUMULATION OF DYADS PROTEIN 2-RELATED"/>
    <property type="match status" value="1"/>
</dbReference>
<dbReference type="NCBIfam" id="NF038013">
    <property type="entry name" value="AceTr_1"/>
    <property type="match status" value="1"/>
</dbReference>
<organism evidence="7 8">
    <name type="scientific">Metschnikowia bicuspidata</name>
    <dbReference type="NCBI Taxonomy" id="27322"/>
    <lineage>
        <taxon>Eukaryota</taxon>
        <taxon>Fungi</taxon>
        <taxon>Dikarya</taxon>
        <taxon>Ascomycota</taxon>
        <taxon>Saccharomycotina</taxon>
        <taxon>Pichiomycetes</taxon>
        <taxon>Metschnikowiaceae</taxon>
        <taxon>Metschnikowia</taxon>
    </lineage>
</organism>
<feature type="transmembrane region" description="Helical" evidence="6">
    <location>
        <begin position="92"/>
        <end position="114"/>
    </location>
</feature>
<keyword evidence="4 6" id="KW-1133">Transmembrane helix</keyword>
<evidence type="ECO:0000313" key="8">
    <source>
        <dbReference type="Proteomes" id="UP000268321"/>
    </source>
</evidence>
<feature type="transmembrane region" description="Helical" evidence="6">
    <location>
        <begin position="126"/>
        <end position="148"/>
    </location>
</feature>
<accession>A0A4P9ZHZ7</accession>
<keyword evidence="8" id="KW-1185">Reference proteome</keyword>
<evidence type="ECO:0000256" key="1">
    <source>
        <dbReference type="ARBA" id="ARBA00004141"/>
    </source>
</evidence>
<comment type="subcellular location">
    <subcellularLocation>
        <location evidence="1">Membrane</location>
        <topology evidence="1">Multi-pass membrane protein</topology>
    </subcellularLocation>
</comment>
<evidence type="ECO:0000256" key="6">
    <source>
        <dbReference type="SAM" id="Phobius"/>
    </source>
</evidence>
<evidence type="ECO:0000256" key="2">
    <source>
        <dbReference type="ARBA" id="ARBA00005587"/>
    </source>
</evidence>
<protein>
    <submittedName>
        <fullName evidence="7">Uncharacterized protein</fullName>
    </submittedName>
</protein>